<evidence type="ECO:0000259" key="6">
    <source>
        <dbReference type="Pfam" id="PF04542"/>
    </source>
</evidence>
<dbReference type="PANTHER" id="PTHR43133">
    <property type="entry name" value="RNA POLYMERASE ECF-TYPE SIGMA FACTO"/>
    <property type="match status" value="1"/>
</dbReference>
<organism evidence="8 9">
    <name type="scientific">Pseudoxanthomonas sacheonensis</name>
    <dbReference type="NCBI Taxonomy" id="443615"/>
    <lineage>
        <taxon>Bacteria</taxon>
        <taxon>Pseudomonadati</taxon>
        <taxon>Pseudomonadota</taxon>
        <taxon>Gammaproteobacteria</taxon>
        <taxon>Lysobacterales</taxon>
        <taxon>Lysobacteraceae</taxon>
        <taxon>Pseudoxanthomonas</taxon>
    </lineage>
</organism>
<dbReference type="InterPro" id="IPR013249">
    <property type="entry name" value="RNA_pol_sigma70_r4_t2"/>
</dbReference>
<dbReference type="SUPFAM" id="SSF88946">
    <property type="entry name" value="Sigma2 domain of RNA polymerase sigma factors"/>
    <property type="match status" value="1"/>
</dbReference>
<dbReference type="NCBIfam" id="TIGR02937">
    <property type="entry name" value="sigma70-ECF"/>
    <property type="match status" value="1"/>
</dbReference>
<dbReference type="RefSeq" id="WP_310095653.1">
    <property type="nucleotide sequence ID" value="NZ_JAVDTT010000005.1"/>
</dbReference>
<evidence type="ECO:0000256" key="1">
    <source>
        <dbReference type="ARBA" id="ARBA00010641"/>
    </source>
</evidence>
<dbReference type="Gene3D" id="1.10.10.10">
    <property type="entry name" value="Winged helix-like DNA-binding domain superfamily/Winged helix DNA-binding domain"/>
    <property type="match status" value="1"/>
</dbReference>
<evidence type="ECO:0000256" key="3">
    <source>
        <dbReference type="ARBA" id="ARBA00023082"/>
    </source>
</evidence>
<accession>A0ABU1RXQ6</accession>
<keyword evidence="4" id="KW-0804">Transcription</keyword>
<gene>
    <name evidence="8" type="ORF">J2W94_003236</name>
</gene>
<dbReference type="CDD" id="cd06171">
    <property type="entry name" value="Sigma70_r4"/>
    <property type="match status" value="1"/>
</dbReference>
<feature type="region of interest" description="Disordered" evidence="5">
    <location>
        <begin position="175"/>
        <end position="195"/>
    </location>
</feature>
<proteinExistence type="inferred from homology"/>
<feature type="domain" description="RNA polymerase sigma-70 region 2" evidence="6">
    <location>
        <begin position="16"/>
        <end position="77"/>
    </location>
</feature>
<evidence type="ECO:0000256" key="4">
    <source>
        <dbReference type="ARBA" id="ARBA00023163"/>
    </source>
</evidence>
<evidence type="ECO:0000259" key="7">
    <source>
        <dbReference type="Pfam" id="PF08281"/>
    </source>
</evidence>
<dbReference type="InterPro" id="IPR036388">
    <property type="entry name" value="WH-like_DNA-bd_sf"/>
</dbReference>
<dbReference type="EMBL" id="JAVDTT010000005">
    <property type="protein sequence ID" value="MDR6842929.1"/>
    <property type="molecule type" value="Genomic_DNA"/>
</dbReference>
<evidence type="ECO:0000256" key="5">
    <source>
        <dbReference type="SAM" id="MobiDB-lite"/>
    </source>
</evidence>
<dbReference type="Pfam" id="PF04542">
    <property type="entry name" value="Sigma70_r2"/>
    <property type="match status" value="1"/>
</dbReference>
<dbReference type="InterPro" id="IPR014284">
    <property type="entry name" value="RNA_pol_sigma-70_dom"/>
</dbReference>
<dbReference type="InterPro" id="IPR013324">
    <property type="entry name" value="RNA_pol_sigma_r3/r4-like"/>
</dbReference>
<evidence type="ECO:0000256" key="2">
    <source>
        <dbReference type="ARBA" id="ARBA00023015"/>
    </source>
</evidence>
<dbReference type="InterPro" id="IPR007627">
    <property type="entry name" value="RNA_pol_sigma70_r2"/>
</dbReference>
<comment type="similarity">
    <text evidence="1">Belongs to the sigma-70 factor family. ECF subfamily.</text>
</comment>
<keyword evidence="9" id="KW-1185">Reference proteome</keyword>
<keyword evidence="3" id="KW-0731">Sigma factor</keyword>
<dbReference type="InterPro" id="IPR013325">
    <property type="entry name" value="RNA_pol_sigma_r2"/>
</dbReference>
<keyword evidence="2" id="KW-0805">Transcription regulation</keyword>
<reference evidence="8 9" key="1">
    <citation type="submission" date="2023-07" db="EMBL/GenBank/DDBJ databases">
        <title>Sorghum-associated microbial communities from plants grown in Nebraska, USA.</title>
        <authorList>
            <person name="Schachtman D."/>
        </authorList>
    </citation>
    <scope>NUCLEOTIDE SEQUENCE [LARGE SCALE GENOMIC DNA]</scope>
    <source>
        <strain evidence="8 9">BE107</strain>
    </source>
</reference>
<dbReference type="InterPro" id="IPR039425">
    <property type="entry name" value="RNA_pol_sigma-70-like"/>
</dbReference>
<dbReference type="Gene3D" id="1.10.1740.10">
    <property type="match status" value="1"/>
</dbReference>
<evidence type="ECO:0000313" key="8">
    <source>
        <dbReference type="EMBL" id="MDR6842929.1"/>
    </source>
</evidence>
<protein>
    <submittedName>
        <fullName evidence="8">RNA polymerase sigma-70 factor (ECF subfamily)</fullName>
    </submittedName>
</protein>
<dbReference type="Proteomes" id="UP001254759">
    <property type="component" value="Unassembled WGS sequence"/>
</dbReference>
<feature type="compositionally biased region" description="Polar residues" evidence="5">
    <location>
        <begin position="184"/>
        <end position="195"/>
    </location>
</feature>
<sequence length="195" mass="22458">MNESLDAWFASEILVHEQALSYFLRRCWPHRDELHDLRQEVYVRVYEAAGKALPTNPKAFLFATARHLMADRVRRSRVVSIEAVGDFESLNVLIEEVTPERWSSGRQILKRLAEAFDRLPERCREVVWLRRVEELPQKEVAMRLGISEKTVEKHVAKGVRLLAEHFYGGGAPVADARQERAQAENGSEHGQQQTD</sequence>
<dbReference type="SUPFAM" id="SSF88659">
    <property type="entry name" value="Sigma3 and sigma4 domains of RNA polymerase sigma factors"/>
    <property type="match status" value="1"/>
</dbReference>
<dbReference type="PANTHER" id="PTHR43133:SF63">
    <property type="entry name" value="RNA POLYMERASE SIGMA FACTOR FECI-RELATED"/>
    <property type="match status" value="1"/>
</dbReference>
<dbReference type="Pfam" id="PF08281">
    <property type="entry name" value="Sigma70_r4_2"/>
    <property type="match status" value="1"/>
</dbReference>
<name>A0ABU1RXQ6_9GAMM</name>
<feature type="domain" description="RNA polymerase sigma factor 70 region 4 type 2" evidence="7">
    <location>
        <begin position="110"/>
        <end position="161"/>
    </location>
</feature>
<evidence type="ECO:0000313" key="9">
    <source>
        <dbReference type="Proteomes" id="UP001254759"/>
    </source>
</evidence>
<comment type="caution">
    <text evidence="8">The sequence shown here is derived from an EMBL/GenBank/DDBJ whole genome shotgun (WGS) entry which is preliminary data.</text>
</comment>